<evidence type="ECO:0000313" key="3">
    <source>
        <dbReference type="EMBL" id="GJM62801.1"/>
    </source>
</evidence>
<dbReference type="EMBL" id="BQKE01000002">
    <property type="protein sequence ID" value="GJM62801.1"/>
    <property type="molecule type" value="Genomic_DNA"/>
</dbReference>
<dbReference type="Pfam" id="PF13478">
    <property type="entry name" value="XdhC_C"/>
    <property type="match status" value="1"/>
</dbReference>
<protein>
    <submittedName>
        <fullName evidence="3">Xanthine dehydrogenase subunit A</fullName>
    </submittedName>
</protein>
<evidence type="ECO:0000259" key="2">
    <source>
        <dbReference type="Pfam" id="PF13478"/>
    </source>
</evidence>
<reference evidence="3 4" key="1">
    <citation type="submission" date="2021-12" db="EMBL/GenBank/DDBJ databases">
        <title>Genome sequencing of bacteria with rrn-lacking chromosome and rrn-plasmid.</title>
        <authorList>
            <person name="Anda M."/>
            <person name="Iwasaki W."/>
        </authorList>
    </citation>
    <scope>NUCLEOTIDE SEQUENCE [LARGE SCALE GENOMIC DNA]</scope>
    <source>
        <strain evidence="3 4">NBRC 15940</strain>
    </source>
</reference>
<dbReference type="InterPro" id="IPR052698">
    <property type="entry name" value="MoCofactor_Util/Proc"/>
</dbReference>
<sequence>MEFKQIIEQAYQAYLENKKTVLATIVQLEGSSYRREGSQMLLREDGQMTFALSGGCIEMEVFQAAQSIFAGSPAKMMAYDGLNRLGCEGLLYILLEPLTIDQQRHQQIHQLLESRETLKLRSYFLAEDSSEGQYGTTFQSTQWPETPLSASAHKLPMKALEQFQWEIQAPFKLFLFGSGHDVAAFSQVAKSLHWEISVVLCEQSPKTKADFPAANHFYRWPELEDQEDLWDHQTAVVVMSHNFEKDAAYVQALLPQPLCYLGMIGSLKRRDKLKDYLEIRGINPGLVENIYTPAGLNIGANQPEEIALSVIAEILAVKNTKSPYSLKEMKSPFIHLLN</sequence>
<dbReference type="Gene3D" id="3.40.50.720">
    <property type="entry name" value="NAD(P)-binding Rossmann-like Domain"/>
    <property type="match status" value="1"/>
</dbReference>
<proteinExistence type="predicted"/>
<comment type="caution">
    <text evidence="3">The sequence shown here is derived from an EMBL/GenBank/DDBJ whole genome shotgun (WGS) entry which is preliminary data.</text>
</comment>
<dbReference type="Proteomes" id="UP001310022">
    <property type="component" value="Unassembled WGS sequence"/>
</dbReference>
<dbReference type="PANTHER" id="PTHR30388">
    <property type="entry name" value="ALDEHYDE OXIDOREDUCTASE MOLYBDENUM COFACTOR ASSEMBLY PROTEIN"/>
    <property type="match status" value="1"/>
</dbReference>
<dbReference type="Pfam" id="PF02625">
    <property type="entry name" value="XdhC_CoxI"/>
    <property type="match status" value="1"/>
</dbReference>
<gene>
    <name evidence="3" type="primary">pucA</name>
    <name evidence="3" type="ORF">PEDI_33530</name>
</gene>
<dbReference type="RefSeq" id="WP_338238037.1">
    <property type="nucleotide sequence ID" value="NZ_BQKE01000002.1"/>
</dbReference>
<feature type="domain" description="XdhC- CoxI" evidence="1">
    <location>
        <begin position="16"/>
        <end position="79"/>
    </location>
</feature>
<dbReference type="PANTHER" id="PTHR30388:SF4">
    <property type="entry name" value="MOLYBDENUM COFACTOR INSERTION CHAPERONE PAOD"/>
    <property type="match status" value="1"/>
</dbReference>
<keyword evidence="4" id="KW-1185">Reference proteome</keyword>
<name>A0AAN5AMW9_9BACT</name>
<evidence type="ECO:0000259" key="1">
    <source>
        <dbReference type="Pfam" id="PF02625"/>
    </source>
</evidence>
<dbReference type="InterPro" id="IPR003777">
    <property type="entry name" value="XdhC_CoxI"/>
</dbReference>
<organism evidence="3 4">
    <name type="scientific">Persicobacter diffluens</name>
    <dbReference type="NCBI Taxonomy" id="981"/>
    <lineage>
        <taxon>Bacteria</taxon>
        <taxon>Pseudomonadati</taxon>
        <taxon>Bacteroidota</taxon>
        <taxon>Cytophagia</taxon>
        <taxon>Cytophagales</taxon>
        <taxon>Persicobacteraceae</taxon>
        <taxon>Persicobacter</taxon>
    </lineage>
</organism>
<dbReference type="AlphaFoldDB" id="A0AAN5AMW9"/>
<accession>A0AAN5AMW9</accession>
<feature type="domain" description="XdhC Rossmann" evidence="2">
    <location>
        <begin position="173"/>
        <end position="314"/>
    </location>
</feature>
<dbReference type="InterPro" id="IPR027051">
    <property type="entry name" value="XdhC_Rossmann_dom"/>
</dbReference>
<evidence type="ECO:0000313" key="4">
    <source>
        <dbReference type="Proteomes" id="UP001310022"/>
    </source>
</evidence>